<comment type="catalytic activity">
    <reaction evidence="20">
        <text>N(6)-methyl-ATP + H2O = N(6)-methyl-AMP + diphosphate + H(+)</text>
        <dbReference type="Rhea" id="RHEA:67608"/>
        <dbReference type="ChEBI" id="CHEBI:15377"/>
        <dbReference type="ChEBI" id="CHEBI:15378"/>
        <dbReference type="ChEBI" id="CHEBI:33019"/>
        <dbReference type="ChEBI" id="CHEBI:144842"/>
        <dbReference type="ChEBI" id="CHEBI:172873"/>
    </reaction>
    <physiologicalReaction direction="left-to-right" evidence="20">
        <dbReference type="Rhea" id="RHEA:67609"/>
    </physiologicalReaction>
</comment>
<evidence type="ECO:0000256" key="6">
    <source>
        <dbReference type="ARBA" id="ARBA00022801"/>
    </source>
</evidence>
<comment type="catalytic activity">
    <reaction evidence="22">
        <text>N(6)-methyl-dATP + H2O = N(6)-methyl-dAMP + diphosphate + H(+)</text>
        <dbReference type="Rhea" id="RHEA:67604"/>
        <dbReference type="ChEBI" id="CHEBI:15377"/>
        <dbReference type="ChEBI" id="CHEBI:15378"/>
        <dbReference type="ChEBI" id="CHEBI:33019"/>
        <dbReference type="ChEBI" id="CHEBI:169976"/>
        <dbReference type="ChEBI" id="CHEBI:172872"/>
    </reaction>
    <physiologicalReaction direction="left-to-right" evidence="22">
        <dbReference type="Rhea" id="RHEA:67605"/>
    </physiologicalReaction>
</comment>
<dbReference type="InterPro" id="IPR000086">
    <property type="entry name" value="NUDIX_hydrolase_dom"/>
</dbReference>
<keyword evidence="26" id="KW-1185">Reference proteome</keyword>
<comment type="subunit">
    <text evidence="4">Monomer.</text>
</comment>
<evidence type="ECO:0000313" key="26">
    <source>
        <dbReference type="Proteomes" id="UP000076871"/>
    </source>
</evidence>
<evidence type="ECO:0000256" key="17">
    <source>
        <dbReference type="ARBA" id="ARBA00030682"/>
    </source>
</evidence>
<evidence type="ECO:0000313" key="25">
    <source>
        <dbReference type="EMBL" id="KZT12768.1"/>
    </source>
</evidence>
<dbReference type="EC" id="3.6.1.56" evidence="13"/>
<accession>A0A165I9I6</accession>
<dbReference type="AlphaFoldDB" id="A0A165I9I6"/>
<evidence type="ECO:0000256" key="13">
    <source>
        <dbReference type="ARBA" id="ARBA00026103"/>
    </source>
</evidence>
<dbReference type="GeneID" id="63823057"/>
<keyword evidence="5" id="KW-0479">Metal-binding</keyword>
<dbReference type="SUPFAM" id="SSF55811">
    <property type="entry name" value="Nudix"/>
    <property type="match status" value="1"/>
</dbReference>
<dbReference type="GO" id="GO:0008413">
    <property type="term" value="F:8-oxo-7,8-dihydroguanosine triphosphate pyrophosphatase activity"/>
    <property type="evidence" value="ECO:0007669"/>
    <property type="project" value="InterPro"/>
</dbReference>
<evidence type="ECO:0000256" key="11">
    <source>
        <dbReference type="ARBA" id="ARBA00024486"/>
    </source>
</evidence>
<dbReference type="CDD" id="cd03427">
    <property type="entry name" value="NUDIX_MTH1_Nudt1"/>
    <property type="match status" value="1"/>
</dbReference>
<evidence type="ECO:0000256" key="20">
    <source>
        <dbReference type="ARBA" id="ARBA00048002"/>
    </source>
</evidence>
<evidence type="ECO:0000256" key="2">
    <source>
        <dbReference type="ARBA" id="ARBA00004123"/>
    </source>
</evidence>
<protein>
    <recommendedName>
        <fullName evidence="14">Oxidized purine nucleoside triphosphate hydrolase</fullName>
        <ecNumber evidence="13">3.6.1.56</ecNumber>
    </recommendedName>
    <alternativeName>
        <fullName evidence="18">2-hydroxy-dATP diphosphatase</fullName>
    </alternativeName>
    <alternativeName>
        <fullName evidence="17">7,8-dihydro-8-oxoguanine triphosphatase</fullName>
    </alternativeName>
    <alternativeName>
        <fullName evidence="16">8-oxo-dGTPase</fullName>
    </alternativeName>
    <alternativeName>
        <fullName evidence="19">Methylated purine nucleoside triphosphate hydrolase</fullName>
    </alternativeName>
    <alternativeName>
        <fullName evidence="15">Nucleoside diphosphate-linked moiety X motif 1</fullName>
    </alternativeName>
</protein>
<dbReference type="RefSeq" id="XP_040770278.1">
    <property type="nucleotide sequence ID" value="XM_040906028.1"/>
</dbReference>
<dbReference type="GO" id="GO:0005737">
    <property type="term" value="C:cytoplasm"/>
    <property type="evidence" value="ECO:0007669"/>
    <property type="project" value="TreeGrafter"/>
</dbReference>
<dbReference type="PANTHER" id="PTHR43758:SF2">
    <property type="entry name" value="OXIDIZED PURINE NUCLEOSIDE TRIPHOSPHATE HYDROLASE"/>
    <property type="match status" value="1"/>
</dbReference>
<dbReference type="Gene3D" id="3.90.79.10">
    <property type="entry name" value="Nucleoside Triphosphate Pyrophosphohydrolase"/>
    <property type="match status" value="1"/>
</dbReference>
<sequence>MQSTLPPGLDVTEELEKISEGGSSLWLDFESVRLYTNAFIRQDEKLLLGYKKRGFGKDLFNGFGGKVDVGETPLEAAIRELEEEAGITAPLEHCGTLFFTSTDSKEAAYIEVFYAEQFSGTEMRPQWFAISSAKEQGLDPIPFDKMWEDDRLWMRLLLGGCHFVGRVDFGPDAHLQKWWFGVRPRSS</sequence>
<evidence type="ECO:0000256" key="22">
    <source>
        <dbReference type="ARBA" id="ARBA00049032"/>
    </source>
</evidence>
<dbReference type="Proteomes" id="UP000076871">
    <property type="component" value="Unassembled WGS sequence"/>
</dbReference>
<comment type="function">
    <text evidence="23">Oxidized purine nucleoside triphosphate hydrolase which is a prominent sanitizer of the oxidized nucleotide pool. Catalyzes the hydrolysis of 2-oxo-dATP (2-hydroxy-dATP) into 2-oxo-dAMP. Also has a significant hydrolase activity toward 2-oxo-ATP, 8-oxo-dGTP and 8-oxo-dATP. Through the hydrolysis of oxidized purine nucleoside triphosphates, prevents their incorporation into DNA and the subsequent transversions A:T to C:G and G:C to T:A. Also catalyzes the hydrolysis of methylated purine nucleoside triphosphate preventing their integration into DNA. Through this antimutagenic activity protects cells from oxidative stress.</text>
</comment>
<evidence type="ECO:0000256" key="19">
    <source>
        <dbReference type="ARBA" id="ARBA00032071"/>
    </source>
</evidence>
<evidence type="ECO:0000256" key="14">
    <source>
        <dbReference type="ARBA" id="ARBA00026218"/>
    </source>
</evidence>
<dbReference type="GO" id="GO:0046872">
    <property type="term" value="F:metal ion binding"/>
    <property type="evidence" value="ECO:0007669"/>
    <property type="project" value="UniProtKB-KW"/>
</dbReference>
<comment type="cofactor">
    <cofactor evidence="1">
        <name>Mg(2+)</name>
        <dbReference type="ChEBI" id="CHEBI:18420"/>
    </cofactor>
</comment>
<dbReference type="GO" id="GO:0005634">
    <property type="term" value="C:nucleus"/>
    <property type="evidence" value="ECO:0007669"/>
    <property type="project" value="UniProtKB-SubCell"/>
</dbReference>
<evidence type="ECO:0000256" key="5">
    <source>
        <dbReference type="ARBA" id="ARBA00022723"/>
    </source>
</evidence>
<evidence type="ECO:0000256" key="1">
    <source>
        <dbReference type="ARBA" id="ARBA00001946"/>
    </source>
</evidence>
<comment type="catalytic activity">
    <reaction evidence="11">
        <text>8-oxo-dGTP + H2O = 8-oxo-dGMP + diphosphate + H(+)</text>
        <dbReference type="Rhea" id="RHEA:31575"/>
        <dbReference type="ChEBI" id="CHEBI:15377"/>
        <dbReference type="ChEBI" id="CHEBI:15378"/>
        <dbReference type="ChEBI" id="CHEBI:33019"/>
        <dbReference type="ChEBI" id="CHEBI:63224"/>
        <dbReference type="ChEBI" id="CHEBI:77896"/>
    </reaction>
    <physiologicalReaction direction="left-to-right" evidence="11">
        <dbReference type="Rhea" id="RHEA:31576"/>
    </physiologicalReaction>
</comment>
<evidence type="ECO:0000256" key="12">
    <source>
        <dbReference type="ARBA" id="ARBA00024596"/>
    </source>
</evidence>
<dbReference type="InterPro" id="IPR015797">
    <property type="entry name" value="NUDIX_hydrolase-like_dom_sf"/>
</dbReference>
<organism evidence="25 26">
    <name type="scientific">Laetiporus sulphureus 93-53</name>
    <dbReference type="NCBI Taxonomy" id="1314785"/>
    <lineage>
        <taxon>Eukaryota</taxon>
        <taxon>Fungi</taxon>
        <taxon>Dikarya</taxon>
        <taxon>Basidiomycota</taxon>
        <taxon>Agaricomycotina</taxon>
        <taxon>Agaricomycetes</taxon>
        <taxon>Polyporales</taxon>
        <taxon>Laetiporus</taxon>
    </lineage>
</organism>
<keyword evidence="7" id="KW-0460">Magnesium</keyword>
<evidence type="ECO:0000256" key="8">
    <source>
        <dbReference type="ARBA" id="ARBA00023242"/>
    </source>
</evidence>
<keyword evidence="8" id="KW-0539">Nucleus</keyword>
<dbReference type="OrthoDB" id="447842at2759"/>
<comment type="catalytic activity">
    <reaction evidence="12">
        <text>2-oxo-ATP + H2O = 2-oxo-AMP + diphosphate + H(+)</text>
        <dbReference type="Rhea" id="RHEA:67392"/>
        <dbReference type="ChEBI" id="CHEBI:15377"/>
        <dbReference type="ChEBI" id="CHEBI:15378"/>
        <dbReference type="ChEBI" id="CHEBI:33019"/>
        <dbReference type="ChEBI" id="CHEBI:71395"/>
        <dbReference type="ChEBI" id="CHEBI:172878"/>
    </reaction>
    <physiologicalReaction direction="left-to-right" evidence="12">
        <dbReference type="Rhea" id="RHEA:67393"/>
    </physiologicalReaction>
</comment>
<evidence type="ECO:0000256" key="9">
    <source>
        <dbReference type="ARBA" id="ARBA00024448"/>
    </source>
</evidence>
<comment type="similarity">
    <text evidence="3">Belongs to the Nudix hydrolase family.</text>
</comment>
<gene>
    <name evidence="25" type="ORF">LAESUDRAFT_689577</name>
</gene>
<evidence type="ECO:0000256" key="15">
    <source>
        <dbReference type="ARBA" id="ARBA00029673"/>
    </source>
</evidence>
<evidence type="ECO:0000256" key="3">
    <source>
        <dbReference type="ARBA" id="ARBA00005582"/>
    </source>
</evidence>
<reference evidence="25 26" key="1">
    <citation type="journal article" date="2016" name="Mol. Biol. Evol.">
        <title>Comparative Genomics of Early-Diverging Mushroom-Forming Fungi Provides Insights into the Origins of Lignocellulose Decay Capabilities.</title>
        <authorList>
            <person name="Nagy L.G."/>
            <person name="Riley R."/>
            <person name="Tritt A."/>
            <person name="Adam C."/>
            <person name="Daum C."/>
            <person name="Floudas D."/>
            <person name="Sun H."/>
            <person name="Yadav J.S."/>
            <person name="Pangilinan J."/>
            <person name="Larsson K.H."/>
            <person name="Matsuura K."/>
            <person name="Barry K."/>
            <person name="Labutti K."/>
            <person name="Kuo R."/>
            <person name="Ohm R.A."/>
            <person name="Bhattacharya S.S."/>
            <person name="Shirouzu T."/>
            <person name="Yoshinaga Y."/>
            <person name="Martin F.M."/>
            <person name="Grigoriev I.V."/>
            <person name="Hibbett D.S."/>
        </authorList>
    </citation>
    <scope>NUCLEOTIDE SEQUENCE [LARGE SCALE GENOMIC DNA]</scope>
    <source>
        <strain evidence="25 26">93-53</strain>
    </source>
</reference>
<dbReference type="PRINTS" id="PR01403">
    <property type="entry name" value="8OXTPHPHTASE"/>
</dbReference>
<dbReference type="InterPro" id="IPR020084">
    <property type="entry name" value="NUDIX_hydrolase_CS"/>
</dbReference>
<name>A0A165I9I6_9APHY</name>
<dbReference type="Pfam" id="PF00293">
    <property type="entry name" value="NUDIX"/>
    <property type="match status" value="1"/>
</dbReference>
<evidence type="ECO:0000256" key="18">
    <source>
        <dbReference type="ARBA" id="ARBA00031927"/>
    </source>
</evidence>
<evidence type="ECO:0000256" key="21">
    <source>
        <dbReference type="ARBA" id="ARBA00048894"/>
    </source>
</evidence>
<evidence type="ECO:0000259" key="24">
    <source>
        <dbReference type="PROSITE" id="PS51462"/>
    </source>
</evidence>
<feature type="domain" description="Nudix hydrolase" evidence="24">
    <location>
        <begin position="31"/>
        <end position="156"/>
    </location>
</feature>
<dbReference type="EMBL" id="KV427605">
    <property type="protein sequence ID" value="KZT12768.1"/>
    <property type="molecule type" value="Genomic_DNA"/>
</dbReference>
<evidence type="ECO:0000256" key="4">
    <source>
        <dbReference type="ARBA" id="ARBA00011245"/>
    </source>
</evidence>
<comment type="catalytic activity">
    <reaction evidence="9">
        <text>8-oxo-dATP + H2O = 8-oxo-dAMP + diphosphate + H(+)</text>
        <dbReference type="Rhea" id="RHEA:65396"/>
        <dbReference type="ChEBI" id="CHEBI:15377"/>
        <dbReference type="ChEBI" id="CHEBI:15378"/>
        <dbReference type="ChEBI" id="CHEBI:33019"/>
        <dbReference type="ChEBI" id="CHEBI:71361"/>
        <dbReference type="ChEBI" id="CHEBI:172871"/>
    </reaction>
    <physiologicalReaction direction="left-to-right" evidence="9">
        <dbReference type="Rhea" id="RHEA:65397"/>
    </physiologicalReaction>
</comment>
<comment type="catalytic activity">
    <reaction evidence="21">
        <text>O(6)-methyl-dGTP + H2O = O(6)-methyl-dGMP + diphosphate + H(+)</text>
        <dbReference type="Rhea" id="RHEA:67600"/>
        <dbReference type="ChEBI" id="CHEBI:15377"/>
        <dbReference type="ChEBI" id="CHEBI:15378"/>
        <dbReference type="ChEBI" id="CHEBI:33019"/>
        <dbReference type="ChEBI" id="CHEBI:169974"/>
        <dbReference type="ChEBI" id="CHEBI:169975"/>
    </reaction>
    <physiologicalReaction direction="left-to-right" evidence="21">
        <dbReference type="Rhea" id="RHEA:67601"/>
    </physiologicalReaction>
</comment>
<evidence type="ECO:0000256" key="23">
    <source>
        <dbReference type="ARBA" id="ARBA00053094"/>
    </source>
</evidence>
<dbReference type="PROSITE" id="PS00893">
    <property type="entry name" value="NUDIX_BOX"/>
    <property type="match status" value="1"/>
</dbReference>
<keyword evidence="6" id="KW-0378">Hydrolase</keyword>
<evidence type="ECO:0000256" key="10">
    <source>
        <dbReference type="ARBA" id="ARBA00024459"/>
    </source>
</evidence>
<dbReference type="GO" id="GO:0042262">
    <property type="term" value="P:DNA protection"/>
    <property type="evidence" value="ECO:0007669"/>
    <property type="project" value="InterPro"/>
</dbReference>
<dbReference type="GO" id="GO:0008828">
    <property type="term" value="F:dATP diphosphatase activity"/>
    <property type="evidence" value="ECO:0007669"/>
    <property type="project" value="UniProtKB-EC"/>
</dbReference>
<dbReference type="InterPro" id="IPR003563">
    <property type="entry name" value="8ODP"/>
</dbReference>
<comment type="catalytic activity">
    <reaction evidence="10">
        <text>2-oxo-dATP + H2O = 2-oxo-dAMP + diphosphate + H(+)</text>
        <dbReference type="Rhea" id="RHEA:31583"/>
        <dbReference type="ChEBI" id="CHEBI:15377"/>
        <dbReference type="ChEBI" id="CHEBI:15378"/>
        <dbReference type="ChEBI" id="CHEBI:33019"/>
        <dbReference type="ChEBI" id="CHEBI:63212"/>
        <dbReference type="ChEBI" id="CHEBI:77897"/>
        <dbReference type="EC" id="3.6.1.56"/>
    </reaction>
    <physiologicalReaction direction="left-to-right" evidence="10">
        <dbReference type="Rhea" id="RHEA:31584"/>
    </physiologicalReaction>
</comment>
<evidence type="ECO:0000256" key="7">
    <source>
        <dbReference type="ARBA" id="ARBA00022842"/>
    </source>
</evidence>
<proteinExistence type="inferred from homology"/>
<dbReference type="PANTHER" id="PTHR43758">
    <property type="entry name" value="7,8-DIHYDRO-8-OXOGUANINE TRIPHOSPHATASE"/>
    <property type="match status" value="1"/>
</dbReference>
<dbReference type="InParanoid" id="A0A165I9I6"/>
<comment type="subcellular location">
    <subcellularLocation>
        <location evidence="2">Nucleus</location>
    </subcellularLocation>
</comment>
<dbReference type="STRING" id="1314785.A0A165I9I6"/>
<dbReference type="PROSITE" id="PS51462">
    <property type="entry name" value="NUDIX"/>
    <property type="match status" value="1"/>
</dbReference>
<evidence type="ECO:0000256" key="16">
    <source>
        <dbReference type="ARBA" id="ARBA00030634"/>
    </source>
</evidence>